<name>A0A016U2Z6_9BILA</name>
<organism evidence="4 5">
    <name type="scientific">Ancylostoma ceylanicum</name>
    <dbReference type="NCBI Taxonomy" id="53326"/>
    <lineage>
        <taxon>Eukaryota</taxon>
        <taxon>Metazoa</taxon>
        <taxon>Ecdysozoa</taxon>
        <taxon>Nematoda</taxon>
        <taxon>Chromadorea</taxon>
        <taxon>Rhabditida</taxon>
        <taxon>Rhabditina</taxon>
        <taxon>Rhabditomorpha</taxon>
        <taxon>Strongyloidea</taxon>
        <taxon>Ancylostomatidae</taxon>
        <taxon>Ancylostomatinae</taxon>
        <taxon>Ancylostoma</taxon>
    </lineage>
</organism>
<feature type="domain" description="Histone deacetylase" evidence="3">
    <location>
        <begin position="15"/>
        <end position="61"/>
    </location>
</feature>
<evidence type="ECO:0000313" key="4">
    <source>
        <dbReference type="EMBL" id="EYC09480.1"/>
    </source>
</evidence>
<evidence type="ECO:0000256" key="1">
    <source>
        <dbReference type="ARBA" id="ARBA00048287"/>
    </source>
</evidence>
<dbReference type="Proteomes" id="UP000024635">
    <property type="component" value="Unassembled WGS sequence"/>
</dbReference>
<dbReference type="InterPro" id="IPR023801">
    <property type="entry name" value="His_deacetylse_dom"/>
</dbReference>
<feature type="chain" id="PRO_5001488330" description="Histone deacetylase domain-containing protein" evidence="2">
    <location>
        <begin position="24"/>
        <end position="88"/>
    </location>
</feature>
<dbReference type="OrthoDB" id="5791079at2759"/>
<dbReference type="GO" id="GO:0141221">
    <property type="term" value="F:histone deacetylase activity, hydrolytic mechanism"/>
    <property type="evidence" value="ECO:0007669"/>
    <property type="project" value="UniProtKB-EC"/>
</dbReference>
<dbReference type="PANTHER" id="PTHR10625">
    <property type="entry name" value="HISTONE DEACETYLASE HDAC1-RELATED"/>
    <property type="match status" value="1"/>
</dbReference>
<evidence type="ECO:0000313" key="5">
    <source>
        <dbReference type="Proteomes" id="UP000024635"/>
    </source>
</evidence>
<sequence>MHGNASSAAVFLHIAMCVDRVLTADVGEWNAFALIRPPGHHAGVAEPSGFCIFNNVAVAAQIKGVRLGSRSITEITQDECVDAYVKDG</sequence>
<dbReference type="AlphaFoldDB" id="A0A016U2Z6"/>
<dbReference type="InterPro" id="IPR023696">
    <property type="entry name" value="Ureohydrolase_dom_sf"/>
</dbReference>
<dbReference type="EMBL" id="JARK01001396">
    <property type="protein sequence ID" value="EYC09480.1"/>
    <property type="molecule type" value="Genomic_DNA"/>
</dbReference>
<dbReference type="STRING" id="53326.A0A016U2Z6"/>
<keyword evidence="5" id="KW-1185">Reference proteome</keyword>
<dbReference type="GO" id="GO:0040029">
    <property type="term" value="P:epigenetic regulation of gene expression"/>
    <property type="evidence" value="ECO:0007669"/>
    <property type="project" value="TreeGrafter"/>
</dbReference>
<dbReference type="Pfam" id="PF00850">
    <property type="entry name" value="Hist_deacetyl"/>
    <property type="match status" value="1"/>
</dbReference>
<dbReference type="SUPFAM" id="SSF52768">
    <property type="entry name" value="Arginase/deacetylase"/>
    <property type="match status" value="1"/>
</dbReference>
<comment type="caution">
    <text evidence="4">The sequence shown here is derived from an EMBL/GenBank/DDBJ whole genome shotgun (WGS) entry which is preliminary data.</text>
</comment>
<gene>
    <name evidence="4" type="primary">Acey_s0060.g3138</name>
    <name evidence="4" type="ORF">Y032_0060g3138</name>
</gene>
<keyword evidence="2" id="KW-0732">Signal</keyword>
<comment type="catalytic activity">
    <reaction evidence="1">
        <text>N(6)-acetyl-L-lysyl-[histone] + H2O = L-lysyl-[histone] + acetate</text>
        <dbReference type="Rhea" id="RHEA:58196"/>
        <dbReference type="Rhea" id="RHEA-COMP:9845"/>
        <dbReference type="Rhea" id="RHEA-COMP:11338"/>
        <dbReference type="ChEBI" id="CHEBI:15377"/>
        <dbReference type="ChEBI" id="CHEBI:29969"/>
        <dbReference type="ChEBI" id="CHEBI:30089"/>
        <dbReference type="ChEBI" id="CHEBI:61930"/>
        <dbReference type="EC" id="3.5.1.98"/>
    </reaction>
</comment>
<evidence type="ECO:0000256" key="2">
    <source>
        <dbReference type="SAM" id="SignalP"/>
    </source>
</evidence>
<accession>A0A016U2Z6</accession>
<dbReference type="Gene3D" id="3.40.800.20">
    <property type="entry name" value="Histone deacetylase domain"/>
    <property type="match status" value="1"/>
</dbReference>
<feature type="signal peptide" evidence="2">
    <location>
        <begin position="1"/>
        <end position="23"/>
    </location>
</feature>
<evidence type="ECO:0000259" key="3">
    <source>
        <dbReference type="Pfam" id="PF00850"/>
    </source>
</evidence>
<reference evidence="5" key="1">
    <citation type="journal article" date="2015" name="Nat. Genet.">
        <title>The genome and transcriptome of the zoonotic hookworm Ancylostoma ceylanicum identify infection-specific gene families.</title>
        <authorList>
            <person name="Schwarz E.M."/>
            <person name="Hu Y."/>
            <person name="Antoshechkin I."/>
            <person name="Miller M.M."/>
            <person name="Sternberg P.W."/>
            <person name="Aroian R.V."/>
        </authorList>
    </citation>
    <scope>NUCLEOTIDE SEQUENCE</scope>
    <source>
        <strain evidence="5">HY135</strain>
    </source>
</reference>
<protein>
    <recommendedName>
        <fullName evidence="3">Histone deacetylase domain-containing protein</fullName>
    </recommendedName>
</protein>
<proteinExistence type="predicted"/>
<dbReference type="InterPro" id="IPR037138">
    <property type="entry name" value="His_deacetylse_dom_sf"/>
</dbReference>
<dbReference type="PANTHER" id="PTHR10625:SF10">
    <property type="entry name" value="HISTONE DEACETYLASE HDAC1"/>
    <property type="match status" value="1"/>
</dbReference>